<evidence type="ECO:0000256" key="1">
    <source>
        <dbReference type="SAM" id="MobiDB-lite"/>
    </source>
</evidence>
<dbReference type="KEGG" id="bbel:109475370"/>
<protein>
    <submittedName>
        <fullName evidence="3">Uncharacterized protein LOC109475370</fullName>
    </submittedName>
</protein>
<name>A0A6P4ZCA2_BRABE</name>
<feature type="region of interest" description="Disordered" evidence="1">
    <location>
        <begin position="21"/>
        <end position="50"/>
    </location>
</feature>
<evidence type="ECO:0000313" key="2">
    <source>
        <dbReference type="Proteomes" id="UP000515135"/>
    </source>
</evidence>
<feature type="region of interest" description="Disordered" evidence="1">
    <location>
        <begin position="196"/>
        <end position="232"/>
    </location>
</feature>
<dbReference type="GeneID" id="109475370"/>
<evidence type="ECO:0000313" key="3">
    <source>
        <dbReference type="RefSeq" id="XP_019631539.1"/>
    </source>
</evidence>
<feature type="compositionally biased region" description="Basic and acidic residues" evidence="1">
    <location>
        <begin position="210"/>
        <end position="232"/>
    </location>
</feature>
<organism evidence="2 3">
    <name type="scientific">Branchiostoma belcheri</name>
    <name type="common">Amphioxus</name>
    <dbReference type="NCBI Taxonomy" id="7741"/>
    <lineage>
        <taxon>Eukaryota</taxon>
        <taxon>Metazoa</taxon>
        <taxon>Chordata</taxon>
        <taxon>Cephalochordata</taxon>
        <taxon>Leptocardii</taxon>
        <taxon>Amphioxiformes</taxon>
        <taxon>Branchiostomatidae</taxon>
        <taxon>Branchiostoma</taxon>
    </lineage>
</organism>
<dbReference type="OrthoDB" id="9993623at2759"/>
<proteinExistence type="predicted"/>
<dbReference type="Proteomes" id="UP000515135">
    <property type="component" value="Unplaced"/>
</dbReference>
<reference evidence="3" key="1">
    <citation type="submission" date="2025-08" db="UniProtKB">
        <authorList>
            <consortium name="RefSeq"/>
        </authorList>
    </citation>
    <scope>IDENTIFICATION</scope>
    <source>
        <tissue evidence="3">Gonad</tissue>
    </source>
</reference>
<accession>A0A6P4ZCA2</accession>
<feature type="compositionally biased region" description="Polar residues" evidence="1">
    <location>
        <begin position="30"/>
        <end position="50"/>
    </location>
</feature>
<keyword evidence="2" id="KW-1185">Reference proteome</keyword>
<gene>
    <name evidence="3" type="primary">LOC109475370</name>
</gene>
<dbReference type="AlphaFoldDB" id="A0A6P4ZCA2"/>
<sequence>MDASEAQGALLQLIRQAAAGAAPRADRESSGASSHNSSVCSETDESIPSQPDVSTLLQAIVSAANQSTADKRSAVYSSVPGWEDAIPSPEDSEFDRYRAHLEIHLPGFVYFEREALKRTQGKGRSGRSYFCRQIRKTITDHGITGERHINLDKAVDQVLLYCPALERSTDEREEIKRRIGNSLNCQRRHQNFKRAGDNYVKGPCKRRGEKKAPPAEEERQETRPKGRSKKIGEKTWKLGDEVELLMEDAVVGRGIVVMLEVKDTDTQEMNEGVGGVQVTEKTEAGEEPDNRSAHVSWELHSAADNFRWGDVEIGNVVSWDWVNLRHKEKELSRNVKVDKWVGVAYDDGVYVGQVQKVNKKGPVVKYLEYVGEGKAGGNYMWPRKDDIDTPNKEYILMMDVPVVEGTKEGYFNVSCHEALKSMYDDHTGV</sequence>
<dbReference type="RefSeq" id="XP_019631539.1">
    <property type="nucleotide sequence ID" value="XM_019775980.1"/>
</dbReference>